<dbReference type="Proteomes" id="UP001139193">
    <property type="component" value="Unassembled WGS sequence"/>
</dbReference>
<evidence type="ECO:0000313" key="3">
    <source>
        <dbReference type="Proteomes" id="UP001139193"/>
    </source>
</evidence>
<reference evidence="2" key="1">
    <citation type="submission" date="2022-03" db="EMBL/GenBank/DDBJ databases">
        <title>Bacterial whole genome sequence for Hymenobacter sp. DH14.</title>
        <authorList>
            <person name="Le V."/>
        </authorList>
    </citation>
    <scope>NUCLEOTIDE SEQUENCE</scope>
    <source>
        <strain evidence="2">DH14</strain>
    </source>
</reference>
<comment type="caution">
    <text evidence="2">The sequence shown here is derived from an EMBL/GenBank/DDBJ whole genome shotgun (WGS) entry which is preliminary data.</text>
</comment>
<protein>
    <submittedName>
        <fullName evidence="2">Uncharacterized protein</fullName>
    </submittedName>
</protein>
<gene>
    <name evidence="2" type="ORF">MON38_22300</name>
</gene>
<sequence length="71" mass="7668">MSTHHNDQKTGEQPNERRAEGTPKADALPAAETGTTPEDQLEQDALDAGQRHPNRSHDKANLDKPAYGGGH</sequence>
<name>A0A9X1VJX2_9BACT</name>
<evidence type="ECO:0000256" key="1">
    <source>
        <dbReference type="SAM" id="MobiDB-lite"/>
    </source>
</evidence>
<dbReference type="AlphaFoldDB" id="A0A9X1VJX2"/>
<accession>A0A9X1VJX2</accession>
<feature type="region of interest" description="Disordered" evidence="1">
    <location>
        <begin position="1"/>
        <end position="71"/>
    </location>
</feature>
<keyword evidence="3" id="KW-1185">Reference proteome</keyword>
<evidence type="ECO:0000313" key="2">
    <source>
        <dbReference type="EMBL" id="MCI1190167.1"/>
    </source>
</evidence>
<organism evidence="2 3">
    <name type="scientific">Hymenobacter cyanobacteriorum</name>
    <dbReference type="NCBI Taxonomy" id="2926463"/>
    <lineage>
        <taxon>Bacteria</taxon>
        <taxon>Pseudomonadati</taxon>
        <taxon>Bacteroidota</taxon>
        <taxon>Cytophagia</taxon>
        <taxon>Cytophagales</taxon>
        <taxon>Hymenobacteraceae</taxon>
        <taxon>Hymenobacter</taxon>
    </lineage>
</organism>
<dbReference type="EMBL" id="JALBGC010000008">
    <property type="protein sequence ID" value="MCI1190167.1"/>
    <property type="molecule type" value="Genomic_DNA"/>
</dbReference>
<dbReference type="RefSeq" id="WP_241938376.1">
    <property type="nucleotide sequence ID" value="NZ_JALBGC010000008.1"/>
</dbReference>
<proteinExistence type="predicted"/>
<feature type="compositionally biased region" description="Basic and acidic residues" evidence="1">
    <location>
        <begin position="1"/>
        <end position="23"/>
    </location>
</feature>